<evidence type="ECO:0000313" key="6">
    <source>
        <dbReference type="Proteomes" id="UP000826775"/>
    </source>
</evidence>
<sequence length="107" mass="11737">MKKAEFVELMKEEGGFESRKDAEFALDGFVKAVQKALGRHESVELVGFGKFEVALQKGKSGKVPGSDKTYATEDKMVPKFKPGKVLKDMVVKEKGKIGKAAKSSKKK</sequence>
<evidence type="ECO:0000256" key="2">
    <source>
        <dbReference type="ARBA" id="ARBA00023067"/>
    </source>
</evidence>
<reference evidence="5 6" key="1">
    <citation type="submission" date="2021-07" db="EMBL/GenBank/DDBJ databases">
        <title>Novel Helicobacter sp. Isolated from a dog.</title>
        <authorList>
            <person name="Rimbara E."/>
            <person name="Suzuki M."/>
        </authorList>
    </citation>
    <scope>NUCLEOTIDE SEQUENCE [LARGE SCALE GENOMIC DNA]</scope>
    <source>
        <strain evidence="6">NHP19-003</strain>
    </source>
</reference>
<keyword evidence="2" id="KW-0226">DNA condensation</keyword>
<dbReference type="InterPro" id="IPR000119">
    <property type="entry name" value="Hist_DNA-bd"/>
</dbReference>
<dbReference type="PANTHER" id="PTHR33175:SF3">
    <property type="entry name" value="DNA-BINDING PROTEIN HU-BETA"/>
    <property type="match status" value="1"/>
</dbReference>
<dbReference type="Pfam" id="PF00216">
    <property type="entry name" value="Bac_DNA_binding"/>
    <property type="match status" value="1"/>
</dbReference>
<keyword evidence="6" id="KW-1185">Reference proteome</keyword>
<evidence type="ECO:0000313" key="5">
    <source>
        <dbReference type="EMBL" id="BCZ17646.1"/>
    </source>
</evidence>
<dbReference type="EMBL" id="AP024814">
    <property type="protein sequence ID" value="BCZ17646.1"/>
    <property type="molecule type" value="Genomic_DNA"/>
</dbReference>
<accession>A0ABM7SAM8</accession>
<dbReference type="PANTHER" id="PTHR33175">
    <property type="entry name" value="DNA-BINDING PROTEIN HU"/>
    <property type="match status" value="1"/>
</dbReference>
<evidence type="ECO:0000256" key="3">
    <source>
        <dbReference type="ARBA" id="ARBA00023125"/>
    </source>
</evidence>
<dbReference type="SUPFAM" id="SSF47729">
    <property type="entry name" value="IHF-like DNA-binding proteins"/>
    <property type="match status" value="1"/>
</dbReference>
<dbReference type="SMART" id="SM00411">
    <property type="entry name" value="BHL"/>
    <property type="match status" value="1"/>
</dbReference>
<dbReference type="PRINTS" id="PR01727">
    <property type="entry name" value="DNABINDINGHU"/>
</dbReference>
<dbReference type="Gene3D" id="4.10.520.10">
    <property type="entry name" value="IHF-like DNA-binding proteins"/>
    <property type="match status" value="1"/>
</dbReference>
<protein>
    <submittedName>
        <fullName evidence="5">DNA-binding protein Hup</fullName>
    </submittedName>
</protein>
<keyword evidence="3 5" id="KW-0238">DNA-binding</keyword>
<dbReference type="Proteomes" id="UP000826775">
    <property type="component" value="Chromosome"/>
</dbReference>
<dbReference type="GO" id="GO:0003677">
    <property type="term" value="F:DNA binding"/>
    <property type="evidence" value="ECO:0007669"/>
    <property type="project" value="UniProtKB-KW"/>
</dbReference>
<comment type="similarity">
    <text evidence="1 4">Belongs to the bacterial histone-like protein family.</text>
</comment>
<proteinExistence type="inferred from homology"/>
<organism evidence="5 6">
    <name type="scientific">Helicobacter gastrocanis</name>
    <dbReference type="NCBI Taxonomy" id="2849641"/>
    <lineage>
        <taxon>Bacteria</taxon>
        <taxon>Pseudomonadati</taxon>
        <taxon>Campylobacterota</taxon>
        <taxon>Epsilonproteobacteria</taxon>
        <taxon>Campylobacterales</taxon>
        <taxon>Helicobacteraceae</taxon>
        <taxon>Helicobacter</taxon>
    </lineage>
</organism>
<name>A0ABM7SAM8_9HELI</name>
<evidence type="ECO:0000256" key="4">
    <source>
        <dbReference type="RuleBase" id="RU003939"/>
    </source>
</evidence>
<evidence type="ECO:0000256" key="1">
    <source>
        <dbReference type="ARBA" id="ARBA00010529"/>
    </source>
</evidence>
<dbReference type="InterPro" id="IPR010992">
    <property type="entry name" value="IHF-like_DNA-bd_dom_sf"/>
</dbReference>
<gene>
    <name evidence="5" type="primary">hup</name>
    <name evidence="5" type="ORF">NHP190003_09280</name>
</gene>
<dbReference type="RefSeq" id="WP_221278970.1">
    <property type="nucleotide sequence ID" value="NZ_AP024814.1"/>
</dbReference>